<sequence>MLEDDELITKEGLKIESIIISGFKCFRKKVTVDFDTFTAISGPNGSGKSTILEAICFVFGFKGSGIRVDSLDRIVNDQLPPHKRKAIVILNCHYVSNPKIKLSFKRQVRINLKKRRSPINNFPNNKDNNGGIISGSKTNSSSNSDSDYSPNPNSNSKKSNDSNFPTEEIVTVQVIISRQAKTKKFKAIKKSELTNYLLKFGIDLKHSDRFVIFQNRNLGIVESGPQTLLEFLEEIVGTVSLRNEIDEKNKECEILEEENGKINQKIFEISRHRDTLQPEVKKFQDYEETKRNLQEQTFDYVKQKRIYFYQTKKELDEVIQKKSSQLKQEKTQNKDLNEQMKELKQEMEKIETKRQKCDQKVDQLKTFFRSIQREIEF</sequence>
<feature type="compositionally biased region" description="Low complexity" evidence="3">
    <location>
        <begin position="120"/>
        <end position="163"/>
    </location>
</feature>
<proteinExistence type="predicted"/>
<protein>
    <submittedName>
        <fullName evidence="5">Structural maintenance of chromosomes smc family member</fullName>
    </submittedName>
</protein>
<evidence type="ECO:0000259" key="4">
    <source>
        <dbReference type="Pfam" id="PF02463"/>
    </source>
</evidence>
<dbReference type="InterPro" id="IPR027417">
    <property type="entry name" value="P-loop_NTPase"/>
</dbReference>
<dbReference type="InterPro" id="IPR003395">
    <property type="entry name" value="RecF/RecN/SMC_N"/>
</dbReference>
<feature type="coiled-coil region" evidence="2">
    <location>
        <begin position="238"/>
        <end position="265"/>
    </location>
</feature>
<dbReference type="Pfam" id="PF02463">
    <property type="entry name" value="SMC_N"/>
    <property type="match status" value="1"/>
</dbReference>
<evidence type="ECO:0000256" key="3">
    <source>
        <dbReference type="SAM" id="MobiDB-lite"/>
    </source>
</evidence>
<organism evidence="5 6">
    <name type="scientific">Anaeramoeba flamelloides</name>
    <dbReference type="NCBI Taxonomy" id="1746091"/>
    <lineage>
        <taxon>Eukaryota</taxon>
        <taxon>Metamonada</taxon>
        <taxon>Anaeramoebidae</taxon>
        <taxon>Anaeramoeba</taxon>
    </lineage>
</organism>
<dbReference type="SUPFAM" id="SSF52540">
    <property type="entry name" value="P-loop containing nucleoside triphosphate hydrolases"/>
    <property type="match status" value="1"/>
</dbReference>
<keyword evidence="2" id="KW-0175">Coiled coil</keyword>
<dbReference type="Proteomes" id="UP001146793">
    <property type="component" value="Unassembled WGS sequence"/>
</dbReference>
<comment type="subcellular location">
    <subcellularLocation>
        <location evidence="1">Nucleus</location>
    </subcellularLocation>
</comment>
<evidence type="ECO:0000256" key="1">
    <source>
        <dbReference type="ARBA" id="ARBA00004123"/>
    </source>
</evidence>
<dbReference type="EMBL" id="JANTQA010000029">
    <property type="protein sequence ID" value="KAJ3441264.1"/>
    <property type="molecule type" value="Genomic_DNA"/>
</dbReference>
<feature type="coiled-coil region" evidence="2">
    <location>
        <begin position="312"/>
        <end position="363"/>
    </location>
</feature>
<gene>
    <name evidence="5" type="ORF">M0812_13270</name>
</gene>
<dbReference type="PANTHER" id="PTHR18937">
    <property type="entry name" value="STRUCTURAL MAINTENANCE OF CHROMOSOMES SMC FAMILY MEMBER"/>
    <property type="match status" value="1"/>
</dbReference>
<comment type="caution">
    <text evidence="5">The sequence shown here is derived from an EMBL/GenBank/DDBJ whole genome shotgun (WGS) entry which is preliminary data.</text>
</comment>
<evidence type="ECO:0000313" key="6">
    <source>
        <dbReference type="Proteomes" id="UP001146793"/>
    </source>
</evidence>
<feature type="domain" description="RecF/RecN/SMC N-terminal" evidence="4">
    <location>
        <begin position="15"/>
        <end position="114"/>
    </location>
</feature>
<reference evidence="5" key="1">
    <citation type="submission" date="2022-08" db="EMBL/GenBank/DDBJ databases">
        <title>Novel sulphate-reducing endosymbionts in the free-living metamonad Anaeramoeba.</title>
        <authorList>
            <person name="Jerlstrom-Hultqvist J."/>
            <person name="Cepicka I."/>
            <person name="Gallot-Lavallee L."/>
            <person name="Salas-Leiva D."/>
            <person name="Curtis B.A."/>
            <person name="Zahonova K."/>
            <person name="Pipaliya S."/>
            <person name="Dacks J."/>
            <person name="Roger A.J."/>
        </authorList>
    </citation>
    <scope>NUCLEOTIDE SEQUENCE</scope>
    <source>
        <strain evidence="5">Busselton2</strain>
    </source>
</reference>
<evidence type="ECO:0000313" key="5">
    <source>
        <dbReference type="EMBL" id="KAJ3441264.1"/>
    </source>
</evidence>
<evidence type="ECO:0000256" key="2">
    <source>
        <dbReference type="SAM" id="Coils"/>
    </source>
</evidence>
<accession>A0AAV7ZN43</accession>
<feature type="region of interest" description="Disordered" evidence="3">
    <location>
        <begin position="115"/>
        <end position="163"/>
    </location>
</feature>
<name>A0AAV7ZN43_9EUKA</name>
<dbReference type="AlphaFoldDB" id="A0AAV7ZN43"/>
<dbReference type="Gene3D" id="3.40.50.300">
    <property type="entry name" value="P-loop containing nucleotide triphosphate hydrolases"/>
    <property type="match status" value="1"/>
</dbReference>
<dbReference type="GO" id="GO:0005634">
    <property type="term" value="C:nucleus"/>
    <property type="evidence" value="ECO:0007669"/>
    <property type="project" value="UniProtKB-SubCell"/>
</dbReference>